<feature type="region of interest" description="Disordered" evidence="1">
    <location>
        <begin position="264"/>
        <end position="313"/>
    </location>
</feature>
<feature type="compositionally biased region" description="Polar residues" evidence="1">
    <location>
        <begin position="292"/>
        <end position="311"/>
    </location>
</feature>
<reference evidence="3" key="1">
    <citation type="submission" date="2023-01" db="EMBL/GenBank/DDBJ databases">
        <title>Genome assembly of the deep-sea coral Lophelia pertusa.</title>
        <authorList>
            <person name="Herrera S."/>
            <person name="Cordes E."/>
        </authorList>
    </citation>
    <scope>NUCLEOTIDE SEQUENCE</scope>
    <source>
        <strain evidence="3">USNM1676648</strain>
        <tissue evidence="3">Polyp</tissue>
    </source>
</reference>
<evidence type="ECO:0000313" key="4">
    <source>
        <dbReference type="Proteomes" id="UP001163046"/>
    </source>
</evidence>
<name>A0A9W9YDM7_9CNID</name>
<comment type="caution">
    <text evidence="3">The sequence shown here is derived from an EMBL/GenBank/DDBJ whole genome shotgun (WGS) entry which is preliminary data.</text>
</comment>
<evidence type="ECO:0000256" key="1">
    <source>
        <dbReference type="SAM" id="MobiDB-lite"/>
    </source>
</evidence>
<accession>A0A9W9YDM7</accession>
<organism evidence="3 4">
    <name type="scientific">Desmophyllum pertusum</name>
    <dbReference type="NCBI Taxonomy" id="174260"/>
    <lineage>
        <taxon>Eukaryota</taxon>
        <taxon>Metazoa</taxon>
        <taxon>Cnidaria</taxon>
        <taxon>Anthozoa</taxon>
        <taxon>Hexacorallia</taxon>
        <taxon>Scleractinia</taxon>
        <taxon>Caryophylliina</taxon>
        <taxon>Caryophylliidae</taxon>
        <taxon>Desmophyllum</taxon>
    </lineage>
</organism>
<proteinExistence type="predicted"/>
<sequence length="337" mass="37576">MNLVPWIVEILTVTLLASTKITTAAIMTSTREACANGLLTLHYEAIRDVNTVENVLWKIKFPGTVTGWIEFYECTYKLGVRCIVKRSMLAEGINLVNNSNGAVTIERSAAGNNTHDYAHIFCVVHYVDGTVDSHVYKINFTAHCVWIQKGRDLNLTSILLNLRLPCKHGVVDIDLLDVNKRKFAYCNTCQTCTQRNNSDYNHPLPLFWNRLRVTRGALMLTAIQDSDDRSEFRVHVQMTEKLAGRNVYTFHRYAVRIFVTSVRDSPEPNTTPKTDIGAPRSSLPFSKPSYPVVQTPSTTAKLHSGSPTRNGASAAASAAGRELWTAVVAVFLCISLR</sequence>
<dbReference type="AlphaFoldDB" id="A0A9W9YDM7"/>
<protein>
    <submittedName>
        <fullName evidence="3">Uncharacterized protein</fullName>
    </submittedName>
</protein>
<dbReference type="Proteomes" id="UP001163046">
    <property type="component" value="Unassembled WGS sequence"/>
</dbReference>
<feature type="chain" id="PRO_5040724695" evidence="2">
    <location>
        <begin position="25"/>
        <end position="337"/>
    </location>
</feature>
<evidence type="ECO:0000256" key="2">
    <source>
        <dbReference type="SAM" id="SignalP"/>
    </source>
</evidence>
<dbReference type="OrthoDB" id="5990433at2759"/>
<keyword evidence="2" id="KW-0732">Signal</keyword>
<dbReference type="EMBL" id="MU827782">
    <property type="protein sequence ID" value="KAJ7336477.1"/>
    <property type="molecule type" value="Genomic_DNA"/>
</dbReference>
<gene>
    <name evidence="3" type="ORF">OS493_011678</name>
</gene>
<feature type="signal peptide" evidence="2">
    <location>
        <begin position="1"/>
        <end position="24"/>
    </location>
</feature>
<evidence type="ECO:0000313" key="3">
    <source>
        <dbReference type="EMBL" id="KAJ7336477.1"/>
    </source>
</evidence>
<keyword evidence="4" id="KW-1185">Reference proteome</keyword>